<dbReference type="Pfam" id="PF00957">
    <property type="entry name" value="Synaptobrevin"/>
    <property type="match status" value="1"/>
</dbReference>
<evidence type="ECO:0000313" key="24">
    <source>
        <dbReference type="RGD" id="7709406"/>
    </source>
</evidence>
<dbReference type="CTD" id="102639650"/>
<evidence type="ECO:0000256" key="3">
    <source>
        <dbReference type="ARBA" id="ARBA00022448"/>
    </source>
</evidence>
<reference evidence="22" key="2">
    <citation type="submission" date="2025-08" db="UniProtKB">
        <authorList>
            <consortium name="Ensembl"/>
        </authorList>
    </citation>
    <scope>IDENTIFICATION</scope>
    <source>
        <strain evidence="22">Brown Norway</strain>
    </source>
</reference>
<dbReference type="GO" id="GO:0031902">
    <property type="term" value="C:late endosome membrane"/>
    <property type="evidence" value="ECO:0007669"/>
    <property type="project" value="UniProtKB-SubCell"/>
</dbReference>
<dbReference type="PRINTS" id="PR00219">
    <property type="entry name" value="SYNAPTOBREVN"/>
</dbReference>
<evidence type="ECO:0000256" key="10">
    <source>
        <dbReference type="ARBA" id="ARBA00034102"/>
    </source>
</evidence>
<proteinExistence type="inferred from homology"/>
<dbReference type="Ensembl" id="ENSRNOT00000078024.3">
    <property type="protein sequence ID" value="ENSRNOP00000078913.1"/>
    <property type="gene ID" value="ENSRNOG00000053017.3"/>
</dbReference>
<evidence type="ECO:0000256" key="12">
    <source>
        <dbReference type="ARBA" id="ARBA00037803"/>
    </source>
</evidence>
<dbReference type="GO" id="GO:0031201">
    <property type="term" value="C:SNARE complex"/>
    <property type="evidence" value="ECO:0000318"/>
    <property type="project" value="GO_Central"/>
</dbReference>
<dbReference type="InterPro" id="IPR010908">
    <property type="entry name" value="Longin_dom"/>
</dbReference>
<dbReference type="InterPro" id="IPR001388">
    <property type="entry name" value="Synaptobrevin-like"/>
</dbReference>
<dbReference type="RGD" id="7709406">
    <property type="gene designation" value="Vamp9"/>
</dbReference>
<dbReference type="InterPro" id="IPR011012">
    <property type="entry name" value="Longin-like_dom_sf"/>
</dbReference>
<dbReference type="RefSeq" id="XP_008768297.1">
    <property type="nucleotide sequence ID" value="XM_008770075.4"/>
</dbReference>
<feature type="domain" description="V-SNARE coiled-coil homology" evidence="21">
    <location>
        <begin position="127"/>
        <end position="187"/>
    </location>
</feature>
<keyword evidence="8 18" id="KW-0175">Coiled coil</keyword>
<dbReference type="OrthoDB" id="190375at2759"/>
<dbReference type="GO" id="GO:0006887">
    <property type="term" value="P:exocytosis"/>
    <property type="evidence" value="ECO:0000318"/>
    <property type="project" value="GO_Central"/>
</dbReference>
<evidence type="ECO:0000256" key="2">
    <source>
        <dbReference type="ARBA" id="ARBA00008025"/>
    </source>
</evidence>
<dbReference type="PROSITE" id="PS50859">
    <property type="entry name" value="LONGIN"/>
    <property type="match status" value="1"/>
</dbReference>
<dbReference type="AGR" id="RGD:7709406"/>
<dbReference type="Proteomes" id="UP000002494">
    <property type="component" value="Chromosome 14"/>
</dbReference>
<evidence type="ECO:0000256" key="15">
    <source>
        <dbReference type="ARBA" id="ARBA00037875"/>
    </source>
</evidence>
<keyword evidence="4" id="KW-0770">Synapse</keyword>
<dbReference type="AlphaFoldDB" id="A0A8I6G453"/>
<dbReference type="SUPFAM" id="SSF64356">
    <property type="entry name" value="SNARE-like"/>
    <property type="match status" value="1"/>
</dbReference>
<dbReference type="GeneTree" id="ENSGT00940000165128"/>
<evidence type="ECO:0000256" key="16">
    <source>
        <dbReference type="ARBA" id="ARBA00039269"/>
    </source>
</evidence>
<evidence type="ECO:0000256" key="9">
    <source>
        <dbReference type="ARBA" id="ARBA00023136"/>
    </source>
</evidence>
<keyword evidence="4" id="KW-0771">Synaptosome</keyword>
<keyword evidence="3" id="KW-0813">Transport</keyword>
<gene>
    <name evidence="22 24" type="primary">Vamp9</name>
    <name evidence="24" type="synonym">LOC102557303</name>
</gene>
<dbReference type="SUPFAM" id="SSF58038">
    <property type="entry name" value="SNARE fusion complex"/>
    <property type="match status" value="1"/>
</dbReference>
<evidence type="ECO:0000256" key="19">
    <source>
        <dbReference type="SAM" id="Phobius"/>
    </source>
</evidence>
<name>A0A8I6G453_RAT</name>
<evidence type="ECO:0000256" key="11">
    <source>
        <dbReference type="ARBA" id="ARBA00037801"/>
    </source>
</evidence>
<dbReference type="GO" id="GO:0005794">
    <property type="term" value="C:Golgi apparatus"/>
    <property type="evidence" value="ECO:0007669"/>
    <property type="project" value="UniProtKB-SubCell"/>
</dbReference>
<comment type="subcellular location">
    <subcellularLocation>
        <location evidence="15">Cytoplasmic vesicle</location>
        <location evidence="15">Phagosome membrane</location>
        <topology evidence="15">Single-pass type IV membrane protein</topology>
    </subcellularLocation>
    <subcellularLocation>
        <location evidence="12">Cytoplasmic vesicle</location>
        <location evidence="12">Secretory vesicle membrane</location>
        <topology evidence="12">Single-pass type IV membrane protein</topology>
    </subcellularLocation>
    <subcellularLocation>
        <location evidence="1">Endoplasmic reticulum membrane</location>
        <topology evidence="1">Single-pass type IV membrane protein</topology>
    </subcellularLocation>
    <subcellularLocation>
        <location evidence="11">Golgi apparatus</location>
        <location evidence="11">trans-Golgi network membrane</location>
        <topology evidence="11">Single-pass type IV membrane protein</topology>
    </subcellularLocation>
    <subcellularLocation>
        <location evidence="13">Late endosome membrane</location>
        <topology evidence="13">Single-pass type IV membrane protein</topology>
    </subcellularLocation>
    <subcellularLocation>
        <location evidence="14">Lysosome membrane</location>
        <topology evidence="14">Single-pass type IV membrane protein</topology>
    </subcellularLocation>
    <subcellularLocation>
        <location evidence="10">Synapse</location>
        <location evidence="10">Synaptosome</location>
    </subcellularLocation>
</comment>
<dbReference type="GO" id="GO:0006906">
    <property type="term" value="P:vesicle fusion"/>
    <property type="evidence" value="ECO:0000318"/>
    <property type="project" value="GO_Central"/>
</dbReference>
<dbReference type="GeneID" id="102557303"/>
<dbReference type="GO" id="GO:0045202">
    <property type="term" value="C:synapse"/>
    <property type="evidence" value="ECO:0007669"/>
    <property type="project" value="UniProtKB-SubCell"/>
</dbReference>
<dbReference type="InterPro" id="IPR042855">
    <property type="entry name" value="V_SNARE_CC"/>
</dbReference>
<accession>A0A8I6G453</accession>
<evidence type="ECO:0000259" key="20">
    <source>
        <dbReference type="PROSITE" id="PS50859"/>
    </source>
</evidence>
<evidence type="ECO:0000256" key="1">
    <source>
        <dbReference type="ARBA" id="ARBA00004163"/>
    </source>
</evidence>
<dbReference type="GO" id="GO:0015031">
    <property type="term" value="P:protein transport"/>
    <property type="evidence" value="ECO:0007669"/>
    <property type="project" value="UniProtKB-KW"/>
</dbReference>
<evidence type="ECO:0000256" key="5">
    <source>
        <dbReference type="ARBA" id="ARBA00022692"/>
    </source>
</evidence>
<evidence type="ECO:0000259" key="21">
    <source>
        <dbReference type="PROSITE" id="PS50892"/>
    </source>
</evidence>
<dbReference type="FunFam" id="3.30.450.50:FF:000027">
    <property type="entry name" value="vesicle-associated membrane protein 714-like isoform X1"/>
    <property type="match status" value="1"/>
</dbReference>
<dbReference type="PANTHER" id="PTHR21136">
    <property type="entry name" value="SNARE PROTEINS"/>
    <property type="match status" value="1"/>
</dbReference>
<reference evidence="22" key="1">
    <citation type="submission" date="2024-01" db="EMBL/GenBank/DDBJ databases">
        <title>GRCr8: a new rat reference genome assembly contstructed from accurate long reads and long range scaffolding.</title>
        <authorList>
            <person name="Doris P.A."/>
            <person name="Kalbfleisch T."/>
            <person name="Li K."/>
            <person name="Howe K."/>
            <person name="Wood J."/>
        </authorList>
    </citation>
    <scope>NUCLEOTIDE SEQUENCE [LARGE SCALE GENOMIC DNA]</scope>
    <source>
        <strain evidence="22">Brown Norway</strain>
    </source>
</reference>
<keyword evidence="9 19" id="KW-0472">Membrane</keyword>
<dbReference type="KEGG" id="rno:102557303"/>
<protein>
    <recommendedName>
        <fullName evidence="16">Vesicle-associated membrane protein 7</fullName>
    </recommendedName>
    <alternativeName>
        <fullName evidence="17">Synaptobrevin-like protein 1</fullName>
    </alternativeName>
</protein>
<evidence type="ECO:0000256" key="13">
    <source>
        <dbReference type="ARBA" id="ARBA00037845"/>
    </source>
</evidence>
<comment type="similarity">
    <text evidence="2">Belongs to the synaptobrevin family.</text>
</comment>
<dbReference type="GO" id="GO:0005789">
    <property type="term" value="C:endoplasmic reticulum membrane"/>
    <property type="evidence" value="ECO:0007669"/>
    <property type="project" value="UniProtKB-SubCell"/>
</dbReference>
<dbReference type="InterPro" id="IPR051097">
    <property type="entry name" value="Synaptobrevin-like_transport"/>
</dbReference>
<reference evidence="22" key="3">
    <citation type="submission" date="2025-09" db="UniProtKB">
        <authorList>
            <consortium name="Ensembl"/>
        </authorList>
    </citation>
    <scope>IDENTIFICATION</scope>
    <source>
        <strain evidence="22">Brown Norway</strain>
    </source>
</reference>
<dbReference type="GO" id="GO:0043005">
    <property type="term" value="C:neuron projection"/>
    <property type="evidence" value="ECO:0007669"/>
    <property type="project" value="UniProtKB-KW"/>
</dbReference>
<dbReference type="GO" id="GO:0030658">
    <property type="term" value="C:transport vesicle membrane"/>
    <property type="evidence" value="ECO:0007669"/>
    <property type="project" value="UniProtKB-SubCell"/>
</dbReference>
<evidence type="ECO:0000256" key="8">
    <source>
        <dbReference type="ARBA" id="ARBA00023054"/>
    </source>
</evidence>
<evidence type="ECO:0000256" key="7">
    <source>
        <dbReference type="ARBA" id="ARBA00022989"/>
    </source>
</evidence>
<dbReference type="PROSITE" id="PS50892">
    <property type="entry name" value="V_SNARE"/>
    <property type="match status" value="1"/>
</dbReference>
<evidence type="ECO:0000256" key="17">
    <source>
        <dbReference type="ARBA" id="ARBA00042194"/>
    </source>
</evidence>
<dbReference type="PANTHER" id="PTHR21136:SF168">
    <property type="entry name" value="VESICLE-ASSOCIATED MEMBRANE PROTEIN 9"/>
    <property type="match status" value="1"/>
</dbReference>
<keyword evidence="6" id="KW-0653">Protein transport</keyword>
<dbReference type="GO" id="GO:0005484">
    <property type="term" value="F:SNAP receptor activity"/>
    <property type="evidence" value="ECO:0000318"/>
    <property type="project" value="GO_Central"/>
</dbReference>
<organism evidence="22 23">
    <name type="scientific">Rattus norvegicus</name>
    <name type="common">Rat</name>
    <dbReference type="NCBI Taxonomy" id="10116"/>
    <lineage>
        <taxon>Eukaryota</taxon>
        <taxon>Metazoa</taxon>
        <taxon>Chordata</taxon>
        <taxon>Craniata</taxon>
        <taxon>Vertebrata</taxon>
        <taxon>Euteleostomi</taxon>
        <taxon>Mammalia</taxon>
        <taxon>Eutheria</taxon>
        <taxon>Euarchontoglires</taxon>
        <taxon>Glires</taxon>
        <taxon>Rodentia</taxon>
        <taxon>Myomorpha</taxon>
        <taxon>Muroidea</taxon>
        <taxon>Muridae</taxon>
        <taxon>Murinae</taxon>
        <taxon>Rattus</taxon>
    </lineage>
</organism>
<dbReference type="Gene3D" id="3.30.450.50">
    <property type="entry name" value="Longin domain"/>
    <property type="match status" value="1"/>
</dbReference>
<sequence>MTITYSCVANGRAVLAELALTGGSYQEAAAKVLRQALLKAEPTTIIQIGSYVYHTLFIDGITYLCATDNGLDTMAPSAFLRQVSDIFTRIPLMSQEHFFPSNALATDFQQILAQHMMEYNKNGSRMVLSTVKSQVSDVKSIMLRNIDTILEKETETVRILTEEAGDPQATAEELENSKKMPKRTWWKCFKIVVTTLAIPLSIIIILLSAHVIPT</sequence>
<feature type="transmembrane region" description="Helical" evidence="19">
    <location>
        <begin position="188"/>
        <end position="212"/>
    </location>
</feature>
<evidence type="ECO:0000313" key="22">
    <source>
        <dbReference type="Ensembl" id="ENSRNOP00000078913.1"/>
    </source>
</evidence>
<dbReference type="GO" id="GO:0005765">
    <property type="term" value="C:lysosomal membrane"/>
    <property type="evidence" value="ECO:0007669"/>
    <property type="project" value="UniProtKB-SubCell"/>
</dbReference>
<keyword evidence="5 19" id="KW-0812">Transmembrane</keyword>
<evidence type="ECO:0000256" key="6">
    <source>
        <dbReference type="ARBA" id="ARBA00022927"/>
    </source>
</evidence>
<dbReference type="Gene3D" id="1.20.5.110">
    <property type="match status" value="1"/>
</dbReference>
<dbReference type="Pfam" id="PF13774">
    <property type="entry name" value="Longin"/>
    <property type="match status" value="1"/>
</dbReference>
<keyword evidence="7 19" id="KW-1133">Transmembrane helix</keyword>
<evidence type="ECO:0000256" key="4">
    <source>
        <dbReference type="ARBA" id="ARBA00022599"/>
    </source>
</evidence>
<evidence type="ECO:0000256" key="14">
    <source>
        <dbReference type="ARBA" id="ARBA00037863"/>
    </source>
</evidence>
<dbReference type="GO" id="GO:0000149">
    <property type="term" value="F:SNARE binding"/>
    <property type="evidence" value="ECO:0000318"/>
    <property type="project" value="GO_Central"/>
</dbReference>
<evidence type="ECO:0000256" key="18">
    <source>
        <dbReference type="PROSITE-ProRule" id="PRU00290"/>
    </source>
</evidence>
<evidence type="ECO:0000313" key="23">
    <source>
        <dbReference type="Proteomes" id="UP000002494"/>
    </source>
</evidence>
<dbReference type="OMA" id="SQEHFFP"/>
<keyword evidence="23" id="KW-1185">Reference proteome</keyword>
<dbReference type="GO" id="GO:0030670">
    <property type="term" value="C:phagocytic vesicle membrane"/>
    <property type="evidence" value="ECO:0007669"/>
    <property type="project" value="UniProtKB-SubCell"/>
</dbReference>
<feature type="domain" description="Longin" evidence="20">
    <location>
        <begin position="2"/>
        <end position="112"/>
    </location>
</feature>